<dbReference type="AlphaFoldDB" id="A0A382W6P0"/>
<proteinExistence type="predicted"/>
<evidence type="ECO:0008006" key="2">
    <source>
        <dbReference type="Google" id="ProtNLM"/>
    </source>
</evidence>
<gene>
    <name evidence="1" type="ORF">METZ01_LOCUS407336</name>
</gene>
<organism evidence="1">
    <name type="scientific">marine metagenome</name>
    <dbReference type="NCBI Taxonomy" id="408172"/>
    <lineage>
        <taxon>unclassified sequences</taxon>
        <taxon>metagenomes</taxon>
        <taxon>ecological metagenomes</taxon>
    </lineage>
</organism>
<name>A0A382W6P0_9ZZZZ</name>
<sequence length="252" mass="29105">MNMEVILDRTEETSISIDGDFEKNSYSKNLKKSFFQALAMNTKLSDEIKFMPGMSGKKYRYFINNFVSLTDNPRYLEIGSWTGSTVCSALYGNAAKAVCIDNWITFPEEEQVRKFFNTGNQKKTFEINTKKVITEKIDFQFIESDFRKVNFNKLGKFNIYCYDALHDRKSQYDGIVIVQPALDNIFTLIVDDWNLKEVRNGTFNAFGDLGITVISTIEVKTTQNDIYPKFIHSHYSDWHSGYFIAACEKSKS</sequence>
<dbReference type="EMBL" id="UINC01157473">
    <property type="protein sequence ID" value="SVD54482.1"/>
    <property type="molecule type" value="Genomic_DNA"/>
</dbReference>
<reference evidence="1" key="1">
    <citation type="submission" date="2018-05" db="EMBL/GenBank/DDBJ databases">
        <authorList>
            <person name="Lanie J.A."/>
            <person name="Ng W.-L."/>
            <person name="Kazmierczak K.M."/>
            <person name="Andrzejewski T.M."/>
            <person name="Davidsen T.M."/>
            <person name="Wayne K.J."/>
            <person name="Tettelin H."/>
            <person name="Glass J.I."/>
            <person name="Rusch D."/>
            <person name="Podicherti R."/>
            <person name="Tsui H.-C.T."/>
            <person name="Winkler M.E."/>
        </authorList>
    </citation>
    <scope>NUCLEOTIDE SEQUENCE</scope>
</reference>
<dbReference type="InterPro" id="IPR029063">
    <property type="entry name" value="SAM-dependent_MTases_sf"/>
</dbReference>
<accession>A0A382W6P0</accession>
<protein>
    <recommendedName>
        <fullName evidence="2">Class I SAM-dependent methyltransferase</fullName>
    </recommendedName>
</protein>
<dbReference type="Gene3D" id="3.40.50.150">
    <property type="entry name" value="Vaccinia Virus protein VP39"/>
    <property type="match status" value="1"/>
</dbReference>
<evidence type="ECO:0000313" key="1">
    <source>
        <dbReference type="EMBL" id="SVD54482.1"/>
    </source>
</evidence>